<evidence type="ECO:0000256" key="1">
    <source>
        <dbReference type="SAM" id="SignalP"/>
    </source>
</evidence>
<dbReference type="InterPro" id="IPR020481">
    <property type="entry name" value="Intracell_prot_inh_BsuPI"/>
</dbReference>
<name>A0A417YZ78_9BACI</name>
<feature type="signal peptide" evidence="1">
    <location>
        <begin position="1"/>
        <end position="21"/>
    </location>
</feature>
<proteinExistence type="predicted"/>
<dbReference type="AlphaFoldDB" id="A0A417YZ78"/>
<accession>A0A417YZ78</accession>
<protein>
    <recommendedName>
        <fullName evidence="6">Intracellular proteinase inhibitor BsuPI domain-containing protein</fullName>
    </recommendedName>
</protein>
<dbReference type="Pfam" id="PF12690">
    <property type="entry name" value="BsuPI"/>
    <property type="match status" value="1"/>
</dbReference>
<dbReference type="RefSeq" id="WP_118918795.1">
    <property type="nucleotide sequence ID" value="NZ_QWEG01000001.1"/>
</dbReference>
<feature type="domain" description="Bacterial spore germination immunoglobulin-like" evidence="2">
    <location>
        <begin position="178"/>
        <end position="249"/>
    </location>
</feature>
<sequence length="267" mass="28847">MNLVAASMLILSLWMPLSQNGAQPQSGLVFSVEVEPGADQAEIRLKVENKGQEAISLEFPTSQFYDAVVLDQNGSEVFSFAKGRFYLQAFQTVTVPAGGVKEWKETWNYSSDGIRVPAGPYKIVAAVRAVKMNGKEAGLGTLAAETIVNVPGRQEDGLGGEVKEDAIFTGIHTEGSGGTYTVTGKARPRTGSFYYTVEDGHNQLVPETKVTPGTNYPDWGEFKIEISLSTNKLPSSGTLILNIYEKEGGTITGEPFAIVLEQFRGKE</sequence>
<evidence type="ECO:0000259" key="2">
    <source>
        <dbReference type="Pfam" id="PF10648"/>
    </source>
</evidence>
<dbReference type="OrthoDB" id="1357684at2"/>
<keyword evidence="5" id="KW-1185">Reference proteome</keyword>
<dbReference type="Proteomes" id="UP000284416">
    <property type="component" value="Unassembled WGS sequence"/>
</dbReference>
<evidence type="ECO:0000313" key="4">
    <source>
        <dbReference type="EMBL" id="RHW43187.1"/>
    </source>
</evidence>
<evidence type="ECO:0000259" key="3">
    <source>
        <dbReference type="Pfam" id="PF12690"/>
    </source>
</evidence>
<dbReference type="EMBL" id="QWEG01000001">
    <property type="protein sequence ID" value="RHW43187.1"/>
    <property type="molecule type" value="Genomic_DNA"/>
</dbReference>
<dbReference type="Pfam" id="PF10648">
    <property type="entry name" value="Gmad2"/>
    <property type="match status" value="1"/>
</dbReference>
<evidence type="ECO:0008006" key="6">
    <source>
        <dbReference type="Google" id="ProtNLM"/>
    </source>
</evidence>
<feature type="chain" id="PRO_5038490327" description="Intracellular proteinase inhibitor BsuPI domain-containing protein" evidence="1">
    <location>
        <begin position="22"/>
        <end position="267"/>
    </location>
</feature>
<feature type="domain" description="Intracellular proteinase inhibitor BsuPI" evidence="3">
    <location>
        <begin position="29"/>
        <end position="131"/>
    </location>
</feature>
<reference evidence="4 5" key="1">
    <citation type="journal article" date="2017" name="Int. J. Syst. Evol. Microbiol.">
        <title>Bacillus notoginsengisoli sp. nov., a novel bacterium isolated from the rhizosphere of Panax notoginseng.</title>
        <authorList>
            <person name="Zhang M.Y."/>
            <person name="Cheng J."/>
            <person name="Cai Y."/>
            <person name="Zhang T.Y."/>
            <person name="Wu Y.Y."/>
            <person name="Manikprabhu D."/>
            <person name="Li W.J."/>
            <person name="Zhang Y.X."/>
        </authorList>
    </citation>
    <scope>NUCLEOTIDE SEQUENCE [LARGE SCALE GENOMIC DNA]</scope>
    <source>
        <strain evidence="4 5">JCM 30743</strain>
    </source>
</reference>
<evidence type="ECO:0000313" key="5">
    <source>
        <dbReference type="Proteomes" id="UP000284416"/>
    </source>
</evidence>
<dbReference type="InterPro" id="IPR038144">
    <property type="entry name" value="IPI"/>
</dbReference>
<comment type="caution">
    <text evidence="4">The sequence shown here is derived from an EMBL/GenBank/DDBJ whole genome shotgun (WGS) entry which is preliminary data.</text>
</comment>
<gene>
    <name evidence="4" type="ORF">D1B31_00480</name>
</gene>
<dbReference type="Gene3D" id="2.60.40.2360">
    <property type="entry name" value="Intracellular proteinase inhibitor BsuPI"/>
    <property type="match status" value="1"/>
</dbReference>
<dbReference type="InterPro" id="IPR018911">
    <property type="entry name" value="Gmad2_Ig-like_dom"/>
</dbReference>
<keyword evidence="1" id="KW-0732">Signal</keyword>
<organism evidence="4 5">
    <name type="scientific">Neobacillus notoginsengisoli</name>
    <dbReference type="NCBI Taxonomy" id="1578198"/>
    <lineage>
        <taxon>Bacteria</taxon>
        <taxon>Bacillati</taxon>
        <taxon>Bacillota</taxon>
        <taxon>Bacilli</taxon>
        <taxon>Bacillales</taxon>
        <taxon>Bacillaceae</taxon>
        <taxon>Neobacillus</taxon>
    </lineage>
</organism>